<dbReference type="InterPro" id="IPR003010">
    <property type="entry name" value="C-N_Hydrolase"/>
</dbReference>
<dbReference type="InterPro" id="IPR036526">
    <property type="entry name" value="C-N_Hydrolase_sf"/>
</dbReference>
<dbReference type="InterPro" id="IPR004563">
    <property type="entry name" value="Apolipo_AcylTrfase"/>
</dbReference>
<evidence type="ECO:0000259" key="9">
    <source>
        <dbReference type="PROSITE" id="PS50263"/>
    </source>
</evidence>
<evidence type="ECO:0000256" key="2">
    <source>
        <dbReference type="ARBA" id="ARBA00022475"/>
    </source>
</evidence>
<dbReference type="GO" id="GO:0016410">
    <property type="term" value="F:N-acyltransferase activity"/>
    <property type="evidence" value="ECO:0007669"/>
    <property type="project" value="InterPro"/>
</dbReference>
<dbReference type="GO" id="GO:0005886">
    <property type="term" value="C:plasma membrane"/>
    <property type="evidence" value="ECO:0007669"/>
    <property type="project" value="UniProtKB-SubCell"/>
</dbReference>
<dbReference type="GO" id="GO:0042158">
    <property type="term" value="P:lipoprotein biosynthetic process"/>
    <property type="evidence" value="ECO:0007669"/>
    <property type="project" value="InterPro"/>
</dbReference>
<accession>A0A1F8FNE4</accession>
<evidence type="ECO:0000313" key="11">
    <source>
        <dbReference type="Proteomes" id="UP000176581"/>
    </source>
</evidence>
<keyword evidence="3" id="KW-0808">Transferase</keyword>
<comment type="caution">
    <text evidence="10">The sequence shown here is derived from an EMBL/GenBank/DDBJ whole genome shotgun (WGS) entry which is preliminary data.</text>
</comment>
<comment type="subcellular location">
    <subcellularLocation>
        <location evidence="1">Cell membrane</location>
        <topology evidence="1">Multi-pass membrane protein</topology>
    </subcellularLocation>
</comment>
<dbReference type="SUPFAM" id="SSF56317">
    <property type="entry name" value="Carbon-nitrogen hydrolase"/>
    <property type="match status" value="1"/>
</dbReference>
<feature type="domain" description="CN hydrolase" evidence="9">
    <location>
        <begin position="1"/>
        <end position="68"/>
    </location>
</feature>
<reference evidence="10 11" key="1">
    <citation type="journal article" date="2016" name="Nat. Commun.">
        <title>Thousands of microbial genomes shed light on interconnected biogeochemical processes in an aquifer system.</title>
        <authorList>
            <person name="Anantharaman K."/>
            <person name="Brown C.T."/>
            <person name="Hug L.A."/>
            <person name="Sharon I."/>
            <person name="Castelle C.J."/>
            <person name="Probst A.J."/>
            <person name="Thomas B.C."/>
            <person name="Singh A."/>
            <person name="Wilkins M.J."/>
            <person name="Karaoz U."/>
            <person name="Brodie E.L."/>
            <person name="Williams K.H."/>
            <person name="Hubbard S.S."/>
            <person name="Banfield J.F."/>
        </authorList>
    </citation>
    <scope>NUCLEOTIDE SEQUENCE [LARGE SCALE GENOMIC DNA]</scope>
</reference>
<evidence type="ECO:0000256" key="3">
    <source>
        <dbReference type="ARBA" id="ARBA00022679"/>
    </source>
</evidence>
<protein>
    <recommendedName>
        <fullName evidence="9">CN hydrolase domain-containing protein</fullName>
    </recommendedName>
</protein>
<keyword evidence="6 8" id="KW-0472">Membrane</keyword>
<sequence>MSEISQSGVSCFVAGQLLATARYGAVENKKYLVISSNFGLSQIIDPFGNIVKSADSTGYKILTGDIVPNQTRTWYNKLGDWSVLLVSLLAFGLGLIKYRSANQNKNFS</sequence>
<dbReference type="PANTHER" id="PTHR38686">
    <property type="entry name" value="APOLIPOPROTEIN N-ACYLTRANSFERASE"/>
    <property type="match status" value="1"/>
</dbReference>
<evidence type="ECO:0000256" key="8">
    <source>
        <dbReference type="SAM" id="Phobius"/>
    </source>
</evidence>
<proteinExistence type="predicted"/>
<feature type="transmembrane region" description="Helical" evidence="8">
    <location>
        <begin position="81"/>
        <end position="98"/>
    </location>
</feature>
<dbReference type="AlphaFoldDB" id="A0A1F8FNE4"/>
<evidence type="ECO:0000256" key="6">
    <source>
        <dbReference type="ARBA" id="ARBA00023136"/>
    </source>
</evidence>
<keyword evidence="5 8" id="KW-1133">Transmembrane helix</keyword>
<keyword evidence="7" id="KW-0012">Acyltransferase</keyword>
<evidence type="ECO:0000256" key="7">
    <source>
        <dbReference type="ARBA" id="ARBA00023315"/>
    </source>
</evidence>
<evidence type="ECO:0000256" key="1">
    <source>
        <dbReference type="ARBA" id="ARBA00004651"/>
    </source>
</evidence>
<organism evidence="10 11">
    <name type="scientific">Candidatus Yanofskybacteria bacterium RIFCSPHIGHO2_02_FULL_43_22</name>
    <dbReference type="NCBI Taxonomy" id="1802681"/>
    <lineage>
        <taxon>Bacteria</taxon>
        <taxon>Candidatus Yanofskyibacteriota</taxon>
    </lineage>
</organism>
<dbReference type="PROSITE" id="PS50263">
    <property type="entry name" value="CN_HYDROLASE"/>
    <property type="match status" value="1"/>
</dbReference>
<dbReference type="Pfam" id="PF00795">
    <property type="entry name" value="CN_hydrolase"/>
    <property type="match status" value="1"/>
</dbReference>
<dbReference type="EMBL" id="MGJV01000028">
    <property type="protein sequence ID" value="OGN14038.1"/>
    <property type="molecule type" value="Genomic_DNA"/>
</dbReference>
<dbReference type="Gene3D" id="3.60.110.10">
    <property type="entry name" value="Carbon-nitrogen hydrolase"/>
    <property type="match status" value="1"/>
</dbReference>
<gene>
    <name evidence="10" type="ORF">A3J47_01960</name>
</gene>
<dbReference type="PANTHER" id="PTHR38686:SF1">
    <property type="entry name" value="APOLIPOPROTEIN N-ACYLTRANSFERASE"/>
    <property type="match status" value="1"/>
</dbReference>
<evidence type="ECO:0000313" key="10">
    <source>
        <dbReference type="EMBL" id="OGN14038.1"/>
    </source>
</evidence>
<keyword evidence="2" id="KW-1003">Cell membrane</keyword>
<evidence type="ECO:0000256" key="5">
    <source>
        <dbReference type="ARBA" id="ARBA00022989"/>
    </source>
</evidence>
<keyword evidence="4 8" id="KW-0812">Transmembrane</keyword>
<evidence type="ECO:0000256" key="4">
    <source>
        <dbReference type="ARBA" id="ARBA00022692"/>
    </source>
</evidence>
<dbReference type="Proteomes" id="UP000176581">
    <property type="component" value="Unassembled WGS sequence"/>
</dbReference>
<name>A0A1F8FNE4_9BACT</name>